<reference evidence="3" key="2">
    <citation type="submission" date="2017-08" db="EMBL/GenBank/DDBJ databases">
        <title>Complete Genome Sequence of Francisella noatunensis subsp. orientalis strain FNO190.</title>
        <authorList>
            <person name="Pereira F.L."/>
            <person name="Goncalves L.A."/>
            <person name="Guilherme T.C."/>
            <person name="Soares S.C."/>
            <person name="Dorella F.A."/>
            <person name="Carvalho A.F."/>
            <person name="Leibowitz M.P."/>
            <person name="Leal C.A.G."/>
            <person name="Azevedo V.A.C."/>
            <person name="Figueiredo H.C.P."/>
        </authorList>
    </citation>
    <scope>NUCLEOTIDE SEQUENCE</scope>
    <source>
        <strain evidence="3">FNO190</strain>
    </source>
</reference>
<dbReference type="RefSeq" id="WP_014715001.1">
    <property type="nucleotide sequence ID" value="NZ_CP011923.2"/>
</dbReference>
<protein>
    <submittedName>
        <fullName evidence="3 4">Thioesterase</fullName>
    </submittedName>
</protein>
<dbReference type="Gene3D" id="3.10.129.10">
    <property type="entry name" value="Hotdog Thioesterase"/>
    <property type="match status" value="1"/>
</dbReference>
<dbReference type="AlphaFoldDB" id="A0AAP7KIY1"/>
<dbReference type="InterPro" id="IPR050563">
    <property type="entry name" value="4-hydroxybenzoyl-CoA_TE"/>
</dbReference>
<gene>
    <name evidence="4" type="ORF">CHQ83_05635</name>
    <name evidence="3" type="ORF">FNO190_1050</name>
</gene>
<keyword evidence="5" id="KW-1185">Reference proteome</keyword>
<dbReference type="PANTHER" id="PTHR31793">
    <property type="entry name" value="4-HYDROXYBENZOYL-COA THIOESTERASE FAMILY MEMBER"/>
    <property type="match status" value="1"/>
</dbReference>
<reference evidence="4" key="3">
    <citation type="journal article" date="2020" name="Int. J. Syst. Evol. Microbiol.">
        <title>Reclassification of Francisella noatunensis subsp. orientalis Ottem et al. 2009 as Francisella orientalis sp. nov., Francisella noatunensis subsp. chilensis subsp. nov. and emended description of Francisella noatunensis.</title>
        <authorList>
            <person name="Ramirez-Paredes J.G."/>
            <person name="Larsson P."/>
            <person name="Thompson K.D."/>
            <person name="Penman D.J."/>
            <person name="Busse H.J."/>
            <person name="Ohrman C."/>
            <person name="Sjodin A."/>
            <person name="Soto E."/>
            <person name="Richards R.H."/>
            <person name="Adams A."/>
            <person name="Colquhoun D.J."/>
        </authorList>
    </citation>
    <scope>NUCLEOTIDE SEQUENCE</scope>
    <source>
        <strain evidence="4">LADL-07285A</strain>
    </source>
</reference>
<evidence type="ECO:0000313" key="3">
    <source>
        <dbReference type="EMBL" id="AKN88766.1"/>
    </source>
</evidence>
<evidence type="ECO:0000313" key="5">
    <source>
        <dbReference type="Proteomes" id="UP000035930"/>
    </source>
</evidence>
<dbReference type="SUPFAM" id="SSF54637">
    <property type="entry name" value="Thioesterase/thiol ester dehydrase-isomerase"/>
    <property type="match status" value="1"/>
</dbReference>
<dbReference type="Proteomes" id="UP000035930">
    <property type="component" value="Chromosome"/>
</dbReference>
<organism evidence="4 6">
    <name type="scientific">Francisella orientalis</name>
    <dbReference type="NCBI Taxonomy" id="299583"/>
    <lineage>
        <taxon>Bacteria</taxon>
        <taxon>Pseudomonadati</taxon>
        <taxon>Pseudomonadota</taxon>
        <taxon>Gammaproteobacteria</taxon>
        <taxon>Thiotrichales</taxon>
        <taxon>Francisellaceae</taxon>
        <taxon>Francisella</taxon>
    </lineage>
</organism>
<dbReference type="Proteomes" id="UP000774689">
    <property type="component" value="Unassembled WGS sequence"/>
</dbReference>
<evidence type="ECO:0000313" key="6">
    <source>
        <dbReference type="Proteomes" id="UP000774689"/>
    </source>
</evidence>
<evidence type="ECO:0000256" key="2">
    <source>
        <dbReference type="ARBA" id="ARBA00022801"/>
    </source>
</evidence>
<comment type="similarity">
    <text evidence="1">Belongs to the 4-hydroxybenzoyl-CoA thioesterase family.</text>
</comment>
<dbReference type="EMBL" id="CP011923">
    <property type="protein sequence ID" value="AKN88766.1"/>
    <property type="molecule type" value="Genomic_DNA"/>
</dbReference>
<proteinExistence type="inferred from homology"/>
<evidence type="ECO:0000313" key="4">
    <source>
        <dbReference type="EMBL" id="NIY56777.1"/>
    </source>
</evidence>
<keyword evidence="2" id="KW-0378">Hydrolase</keyword>
<evidence type="ECO:0000256" key="1">
    <source>
        <dbReference type="ARBA" id="ARBA00005953"/>
    </source>
</evidence>
<name>A0AAP7KIY1_9GAMM</name>
<dbReference type="PANTHER" id="PTHR31793:SF27">
    <property type="entry name" value="NOVEL THIOESTERASE SUPERFAMILY DOMAIN AND SAPOSIN A-TYPE DOMAIN CONTAINING PROTEIN (0610012H03RIK)"/>
    <property type="match status" value="1"/>
</dbReference>
<dbReference type="EMBL" id="QPQM01000014">
    <property type="protein sequence ID" value="NIY56777.1"/>
    <property type="molecule type" value="Genomic_DNA"/>
</dbReference>
<dbReference type="CDD" id="cd00586">
    <property type="entry name" value="4HBT"/>
    <property type="match status" value="1"/>
</dbReference>
<dbReference type="InterPro" id="IPR029069">
    <property type="entry name" value="HotDog_dom_sf"/>
</dbReference>
<sequence>MKDQLKYFVYETKVLPEHIDPNNHLNNIVYLQWMQDIAIAHVKANGVFDVTEAHGLTWFVKKHTIEYLAQGFLGDDIVVITWVESMTKISTFRKYHIYRKSDKTLLCKADTIWVMVNTQKGRPARIPAELVEIFDEYNDFEIANIESLI</sequence>
<reference evidence="5" key="1">
    <citation type="submission" date="2015-02" db="EMBL/GenBank/DDBJ databases">
        <title>Complete genome sequence of Francisella noatunensis subsp. orientalis FNO190 isolated from farm-raised Nile tilapia in Brazil.</title>
        <authorList>
            <person name="Figueiredo H.C.P."/>
            <person name="Leal C.A.G."/>
            <person name="Pereira F.L."/>
            <person name="Soares S.C."/>
            <person name="Goncalves L.A."/>
            <person name="Dorella F.A."/>
            <person name="Carvalho A.F."/>
            <person name="Azevedo V.A.C."/>
        </authorList>
    </citation>
    <scope>NUCLEOTIDE SEQUENCE [LARGE SCALE GENOMIC DNA]</scope>
    <source>
        <strain evidence="5">FNO190</strain>
    </source>
</reference>
<dbReference type="Pfam" id="PF13279">
    <property type="entry name" value="4HBT_2"/>
    <property type="match status" value="1"/>
</dbReference>
<dbReference type="GeneID" id="45433186"/>
<accession>A0AAP7KIY1</accession>
<dbReference type="GO" id="GO:0047617">
    <property type="term" value="F:fatty acyl-CoA hydrolase activity"/>
    <property type="evidence" value="ECO:0007669"/>
    <property type="project" value="TreeGrafter"/>
</dbReference>